<keyword evidence="2" id="KW-0732">Signal</keyword>
<organism evidence="3 4">
    <name type="scientific">Myriangium duriaei CBS 260.36</name>
    <dbReference type="NCBI Taxonomy" id="1168546"/>
    <lineage>
        <taxon>Eukaryota</taxon>
        <taxon>Fungi</taxon>
        <taxon>Dikarya</taxon>
        <taxon>Ascomycota</taxon>
        <taxon>Pezizomycotina</taxon>
        <taxon>Dothideomycetes</taxon>
        <taxon>Dothideomycetidae</taxon>
        <taxon>Myriangiales</taxon>
        <taxon>Myriangiaceae</taxon>
        <taxon>Myriangium</taxon>
    </lineage>
</organism>
<proteinExistence type="predicted"/>
<feature type="signal peptide" evidence="2">
    <location>
        <begin position="1"/>
        <end position="23"/>
    </location>
</feature>
<dbReference type="Proteomes" id="UP000799439">
    <property type="component" value="Unassembled WGS sequence"/>
</dbReference>
<evidence type="ECO:0000256" key="2">
    <source>
        <dbReference type="SAM" id="SignalP"/>
    </source>
</evidence>
<dbReference type="OrthoDB" id="3905308at2759"/>
<reference evidence="3" key="1">
    <citation type="journal article" date="2020" name="Stud. Mycol.">
        <title>101 Dothideomycetes genomes: a test case for predicting lifestyles and emergence of pathogens.</title>
        <authorList>
            <person name="Haridas S."/>
            <person name="Albert R."/>
            <person name="Binder M."/>
            <person name="Bloem J."/>
            <person name="Labutti K."/>
            <person name="Salamov A."/>
            <person name="Andreopoulos B."/>
            <person name="Baker S."/>
            <person name="Barry K."/>
            <person name="Bills G."/>
            <person name="Bluhm B."/>
            <person name="Cannon C."/>
            <person name="Castanera R."/>
            <person name="Culley D."/>
            <person name="Daum C."/>
            <person name="Ezra D."/>
            <person name="Gonzalez J."/>
            <person name="Henrissat B."/>
            <person name="Kuo A."/>
            <person name="Liang C."/>
            <person name="Lipzen A."/>
            <person name="Lutzoni F."/>
            <person name="Magnuson J."/>
            <person name="Mondo S."/>
            <person name="Nolan M."/>
            <person name="Ohm R."/>
            <person name="Pangilinan J."/>
            <person name="Park H.-J."/>
            <person name="Ramirez L."/>
            <person name="Alfaro M."/>
            <person name="Sun H."/>
            <person name="Tritt A."/>
            <person name="Yoshinaga Y."/>
            <person name="Zwiers L.-H."/>
            <person name="Turgeon B."/>
            <person name="Goodwin S."/>
            <person name="Spatafora J."/>
            <person name="Crous P."/>
            <person name="Grigoriev I."/>
        </authorList>
    </citation>
    <scope>NUCLEOTIDE SEQUENCE</scope>
    <source>
        <strain evidence="3">CBS 260.36</strain>
    </source>
</reference>
<evidence type="ECO:0000313" key="4">
    <source>
        <dbReference type="Proteomes" id="UP000799439"/>
    </source>
</evidence>
<dbReference type="EMBL" id="ML996093">
    <property type="protein sequence ID" value="KAF2148341.1"/>
    <property type="molecule type" value="Genomic_DNA"/>
</dbReference>
<name>A0A9P4ITZ7_9PEZI</name>
<feature type="region of interest" description="Disordered" evidence="1">
    <location>
        <begin position="47"/>
        <end position="78"/>
    </location>
</feature>
<keyword evidence="4" id="KW-1185">Reference proteome</keyword>
<evidence type="ECO:0000313" key="3">
    <source>
        <dbReference type="EMBL" id="KAF2148341.1"/>
    </source>
</evidence>
<gene>
    <name evidence="3" type="ORF">K461DRAFT_282794</name>
</gene>
<dbReference type="AlphaFoldDB" id="A0A9P4ITZ7"/>
<comment type="caution">
    <text evidence="3">The sequence shown here is derived from an EMBL/GenBank/DDBJ whole genome shotgun (WGS) entry which is preliminary data.</text>
</comment>
<evidence type="ECO:0000256" key="1">
    <source>
        <dbReference type="SAM" id="MobiDB-lite"/>
    </source>
</evidence>
<protein>
    <submittedName>
        <fullName evidence="3">Uncharacterized protein</fullName>
    </submittedName>
</protein>
<accession>A0A9P4ITZ7</accession>
<feature type="chain" id="PRO_5040178456" evidence="2">
    <location>
        <begin position="24"/>
        <end position="483"/>
    </location>
</feature>
<sequence>MHFGSSFRTAFLAVILCAGHVSSHTHNKSGLANPSNRDTPHQTLEARGHVREPTDLLGSSPLKKLPPDLGPGPALWSPSEIDPVLNSQGITAIDFATPTAPNPDNFLGMKPSWILEETLDTVGPEIADSIGADLVASMAAEVGGALGPEGAAVASEFLTSIAADAGVTLAAETGVEVGAEAGSAVAGEGLGFLLPELMSLVNPILLAAEVAVLPYFLADIITNSVHHHLGKCHDNVCVTDKDGKEHECSEHFPCDVQGQTCGHRSIHPQKTVCQWDKYRIWKKATGMSSLEMGRHESKASHKRKHAEKHKKKLEGLYQELDQCNNNHDDCHKIEKDIRHHYDYMVKDLEWADQYKNPDGIRKAKKYYNDAIHFAQKHVKHHVVDLRHAQTDLAWADYYHDKHDRRKAKSRIQYAQYHVNNKMDLLTGKIRKAQNKALEADPFAVLGIGQGVNKGAMTKDEKVQYLRDAFHKARTGNGTSRRPR</sequence>